<feature type="chain" id="PRO_5026998768" evidence="1">
    <location>
        <begin position="25"/>
        <end position="227"/>
    </location>
</feature>
<feature type="signal peptide" evidence="1">
    <location>
        <begin position="1"/>
        <end position="24"/>
    </location>
</feature>
<name>A0A6J4ZVV8_9BURK</name>
<dbReference type="GO" id="GO:0016740">
    <property type="term" value="F:transferase activity"/>
    <property type="evidence" value="ECO:0007669"/>
    <property type="project" value="UniProtKB-KW"/>
</dbReference>
<dbReference type="InterPro" id="IPR023631">
    <property type="entry name" value="Amidase_dom"/>
</dbReference>
<dbReference type="InterPro" id="IPR036928">
    <property type="entry name" value="AS_sf"/>
</dbReference>
<reference evidence="3 4" key="1">
    <citation type="submission" date="2020-04" db="EMBL/GenBank/DDBJ databases">
        <authorList>
            <person name="De Canck E."/>
        </authorList>
    </citation>
    <scope>NUCLEOTIDE SEQUENCE [LARGE SCALE GENOMIC DNA]</scope>
    <source>
        <strain evidence="3 4">LMG 24238</strain>
    </source>
</reference>
<evidence type="ECO:0000256" key="1">
    <source>
        <dbReference type="SAM" id="SignalP"/>
    </source>
</evidence>
<proteinExistence type="predicted"/>
<evidence type="ECO:0000313" key="3">
    <source>
        <dbReference type="EMBL" id="CAB3644788.1"/>
    </source>
</evidence>
<dbReference type="SUPFAM" id="SSF75304">
    <property type="entry name" value="Amidase signature (AS) enzymes"/>
    <property type="match status" value="1"/>
</dbReference>
<keyword evidence="3" id="KW-0436">Ligase</keyword>
<keyword evidence="4" id="KW-1185">Reference proteome</keyword>
<dbReference type="Proteomes" id="UP000494255">
    <property type="component" value="Unassembled WGS sequence"/>
</dbReference>
<evidence type="ECO:0000313" key="4">
    <source>
        <dbReference type="Proteomes" id="UP000494255"/>
    </source>
</evidence>
<dbReference type="AlphaFoldDB" id="A0A6J4ZVV8"/>
<keyword evidence="3" id="KW-0808">Transferase</keyword>
<sequence length="227" mass="23562">MRRRRFFESVGLLAAGVLSKGASAALPTSVPARHSPFNAQGETSATQAVRHALGRIEAIDRGGPRLRSMIELNPDAMQIAAALDAERREGKRRSQLHGAPVVIKDNIATGDRMATTAGSLALDGVRATRDADLVRRLREAGAVIIGKTNLSEWANIRSTRATSGWSARGGLTRNPYALDRNTSGSSSGSAAAVAAGLVAMAIGTETDGSIVSPASICGVVGLKPTKP</sequence>
<protein>
    <submittedName>
        <fullName evidence="3">Glutamyl-tRNA(Gln) amidotransferase subunit A, chloroplastic/mitochondrial</fullName>
        <ecNumber evidence="3">6.3.5.7</ecNumber>
    </submittedName>
</protein>
<dbReference type="PANTHER" id="PTHR42678:SF34">
    <property type="entry name" value="OS04G0183300 PROTEIN"/>
    <property type="match status" value="1"/>
</dbReference>
<keyword evidence="1" id="KW-0732">Signal</keyword>
<organism evidence="3 4">
    <name type="scientific">Paraburkholderia sediminicola</name>
    <dbReference type="NCBI Taxonomy" id="458836"/>
    <lineage>
        <taxon>Bacteria</taxon>
        <taxon>Pseudomonadati</taxon>
        <taxon>Pseudomonadota</taxon>
        <taxon>Betaproteobacteria</taxon>
        <taxon>Burkholderiales</taxon>
        <taxon>Burkholderiaceae</taxon>
        <taxon>Paraburkholderia</taxon>
    </lineage>
</organism>
<dbReference type="Gene3D" id="3.90.1300.10">
    <property type="entry name" value="Amidase signature (AS) domain"/>
    <property type="match status" value="1"/>
</dbReference>
<dbReference type="GO" id="GO:0050567">
    <property type="term" value="F:glutaminyl-tRNA synthase (glutamine-hydrolyzing) activity"/>
    <property type="evidence" value="ECO:0007669"/>
    <property type="project" value="UniProtKB-EC"/>
</dbReference>
<accession>A0A6J4ZVV8</accession>
<feature type="domain" description="Amidase" evidence="2">
    <location>
        <begin position="49"/>
        <end position="226"/>
    </location>
</feature>
<evidence type="ECO:0000259" key="2">
    <source>
        <dbReference type="Pfam" id="PF01425"/>
    </source>
</evidence>
<dbReference type="PANTHER" id="PTHR42678">
    <property type="entry name" value="AMIDASE"/>
    <property type="match status" value="1"/>
</dbReference>
<dbReference type="Pfam" id="PF01425">
    <property type="entry name" value="Amidase"/>
    <property type="match status" value="1"/>
</dbReference>
<dbReference type="EMBL" id="CADIKC010000001">
    <property type="protein sequence ID" value="CAB3644788.1"/>
    <property type="molecule type" value="Genomic_DNA"/>
</dbReference>
<dbReference type="EC" id="6.3.5.7" evidence="3"/>
<gene>
    <name evidence="3" type="primary">QRSL1</name>
    <name evidence="3" type="ORF">LMG24238_00623</name>
</gene>